<reference evidence="2" key="1">
    <citation type="submission" date="2021-03" db="UniProtKB">
        <authorList>
            <consortium name="EnsemblPlants"/>
        </authorList>
    </citation>
    <scope>IDENTIFICATION</scope>
</reference>
<dbReference type="Proteomes" id="UP000596661">
    <property type="component" value="Unassembled WGS sequence"/>
</dbReference>
<dbReference type="Gramene" id="evm.model.10.1246">
    <property type="protein sequence ID" value="cds.evm.model.10.1246"/>
    <property type="gene ID" value="evm.TU.10.1246"/>
</dbReference>
<dbReference type="AlphaFoldDB" id="A0A803QJ30"/>
<keyword evidence="3" id="KW-1185">Reference proteome</keyword>
<protein>
    <submittedName>
        <fullName evidence="2">Uncharacterized protein</fullName>
    </submittedName>
</protein>
<accession>A0A803QJ30</accession>
<dbReference type="EnsemblPlants" id="evm.model.10.1246">
    <property type="protein sequence ID" value="cds.evm.model.10.1246"/>
    <property type="gene ID" value="evm.TU.10.1246"/>
</dbReference>
<organism evidence="2 3">
    <name type="scientific">Cannabis sativa</name>
    <name type="common">Hemp</name>
    <name type="synonym">Marijuana</name>
    <dbReference type="NCBI Taxonomy" id="3483"/>
    <lineage>
        <taxon>Eukaryota</taxon>
        <taxon>Viridiplantae</taxon>
        <taxon>Streptophyta</taxon>
        <taxon>Embryophyta</taxon>
        <taxon>Tracheophyta</taxon>
        <taxon>Spermatophyta</taxon>
        <taxon>Magnoliopsida</taxon>
        <taxon>eudicotyledons</taxon>
        <taxon>Gunneridae</taxon>
        <taxon>Pentapetalae</taxon>
        <taxon>rosids</taxon>
        <taxon>fabids</taxon>
        <taxon>Rosales</taxon>
        <taxon>Cannabaceae</taxon>
        <taxon>Cannabis</taxon>
    </lineage>
</organism>
<evidence type="ECO:0000313" key="2">
    <source>
        <dbReference type="EnsemblPlants" id="cds.evm.model.10.1246"/>
    </source>
</evidence>
<evidence type="ECO:0000256" key="1">
    <source>
        <dbReference type="SAM" id="MobiDB-lite"/>
    </source>
</evidence>
<feature type="region of interest" description="Disordered" evidence="1">
    <location>
        <begin position="1"/>
        <end position="40"/>
    </location>
</feature>
<feature type="compositionally biased region" description="Polar residues" evidence="1">
    <location>
        <begin position="14"/>
        <end position="26"/>
    </location>
</feature>
<sequence length="157" mass="16956">MNRAGTDRNPGNPAVSNPTNLGTGITHNRVRSGGSQSGISNTINQESIAAMNPVNHIPRRIIEIPSKETEVINKEGQGGEQIPELEGEADHTGVVNVDEALLFLESKKRRMGLDHHHGLLEVQNMEVFKNDTNPSGPGVLFDVEIITEMGGSYAKPL</sequence>
<name>A0A803QJ30_CANSA</name>
<evidence type="ECO:0000313" key="3">
    <source>
        <dbReference type="Proteomes" id="UP000596661"/>
    </source>
</evidence>
<dbReference type="EMBL" id="UZAU01000818">
    <property type="status" value="NOT_ANNOTATED_CDS"/>
    <property type="molecule type" value="Genomic_DNA"/>
</dbReference>
<proteinExistence type="predicted"/>